<dbReference type="KEGG" id="vg:15957291"/>
<organism evidence="1 2">
    <name type="scientific">Serratia phage Eta</name>
    <dbReference type="NCBI Taxonomy" id="1282995"/>
    <lineage>
        <taxon>Viruses</taxon>
        <taxon>Duplodnaviria</taxon>
        <taxon>Heunggongvirae</taxon>
        <taxon>Uroviricota</taxon>
        <taxon>Caudoviricetes</taxon>
        <taxon>Sarkviridae</taxon>
        <taxon>Seretavirus</taxon>
        <taxon>Seretavirus eta</taxon>
    </lineage>
</organism>
<gene>
    <name evidence="1" type="ORF">Eta_0065</name>
</gene>
<sequence>MMFVSWLSLYVPDWMKTPNWILWDRRMTWTCYRRFCGDFKMAYDGVRLHEDIRALLIQIEEERK</sequence>
<name>R9VX91_9CAUD</name>
<dbReference type="RefSeq" id="YP_008130358.1">
    <property type="nucleotide sequence ID" value="NC_021563.1"/>
</dbReference>
<evidence type="ECO:0000313" key="2">
    <source>
        <dbReference type="Proteomes" id="UP000014420"/>
    </source>
</evidence>
<dbReference type="Proteomes" id="UP000014420">
    <property type="component" value="Segment"/>
</dbReference>
<protein>
    <submittedName>
        <fullName evidence="1">Uncharacterized protein</fullName>
    </submittedName>
</protein>
<reference evidence="1 2" key="1">
    <citation type="journal article" date="2014" name="Virol. J.">
        <title>The genome and proteome of Serratia bacteriophage ? which forms unstable lysogens.</title>
        <authorList>
            <person name="Denyes J.M."/>
            <person name="Krell P.J."/>
            <person name="Manderville R.A."/>
            <person name="Ackermann H.W."/>
            <person name="She Y.M."/>
            <person name="Kropinski A.M."/>
        </authorList>
    </citation>
    <scope>NUCLEOTIDE SEQUENCE [LARGE SCALE GENOMIC DNA]</scope>
</reference>
<dbReference type="GeneID" id="15957291"/>
<evidence type="ECO:0000313" key="1">
    <source>
        <dbReference type="EMBL" id="AGN89511.1"/>
    </source>
</evidence>
<dbReference type="EMBL" id="KC460990">
    <property type="protein sequence ID" value="AGN89511.1"/>
    <property type="molecule type" value="Genomic_DNA"/>
</dbReference>
<accession>R9VX91</accession>
<keyword evidence="2" id="KW-1185">Reference proteome</keyword>
<proteinExistence type="predicted"/>